<evidence type="ECO:0000256" key="4">
    <source>
        <dbReference type="ARBA" id="ARBA00022722"/>
    </source>
</evidence>
<evidence type="ECO:0000256" key="1">
    <source>
        <dbReference type="ARBA" id="ARBA00012493"/>
    </source>
</evidence>
<feature type="domain" description="Peptidase A2" evidence="9">
    <location>
        <begin position="353"/>
        <end position="437"/>
    </location>
</feature>
<dbReference type="InterPro" id="IPR001584">
    <property type="entry name" value="Integrase_cat-core"/>
</dbReference>
<dbReference type="InterPro" id="IPR041588">
    <property type="entry name" value="Integrase_H2C2"/>
</dbReference>
<dbReference type="SUPFAM" id="SSF50630">
    <property type="entry name" value="Acid proteases"/>
    <property type="match status" value="1"/>
</dbReference>
<evidence type="ECO:0000256" key="2">
    <source>
        <dbReference type="ARBA" id="ARBA00022679"/>
    </source>
</evidence>
<evidence type="ECO:0000313" key="13">
    <source>
        <dbReference type="Proteomes" id="UP001162060"/>
    </source>
</evidence>
<feature type="compositionally biased region" description="Basic and acidic residues" evidence="8">
    <location>
        <begin position="226"/>
        <end position="251"/>
    </location>
</feature>
<dbReference type="EC" id="2.7.7.49" evidence="1"/>
<keyword evidence="6" id="KW-0378">Hydrolase</keyword>
<dbReference type="Gene3D" id="3.30.420.10">
    <property type="entry name" value="Ribonuclease H-like superfamily/Ribonuclease H"/>
    <property type="match status" value="1"/>
</dbReference>
<comment type="caution">
    <text evidence="12">The sequence shown here is derived from an EMBL/GenBank/DDBJ whole genome shotgun (WGS) entry which is preliminary data.</text>
</comment>
<dbReference type="CDD" id="cd09274">
    <property type="entry name" value="RNase_HI_RT_Ty3"/>
    <property type="match status" value="1"/>
</dbReference>
<dbReference type="InterPro" id="IPR000477">
    <property type="entry name" value="RT_dom"/>
</dbReference>
<evidence type="ECO:0000256" key="7">
    <source>
        <dbReference type="ARBA" id="ARBA00022918"/>
    </source>
</evidence>
<dbReference type="PROSITE" id="PS50175">
    <property type="entry name" value="ASP_PROT_RETROV"/>
    <property type="match status" value="1"/>
</dbReference>
<dbReference type="Pfam" id="PF00665">
    <property type="entry name" value="rve"/>
    <property type="match status" value="1"/>
</dbReference>
<evidence type="ECO:0000256" key="3">
    <source>
        <dbReference type="ARBA" id="ARBA00022695"/>
    </source>
</evidence>
<keyword evidence="4" id="KW-0540">Nuclease</keyword>
<evidence type="ECO:0000259" key="10">
    <source>
        <dbReference type="PROSITE" id="PS50878"/>
    </source>
</evidence>
<dbReference type="Pfam" id="PF17917">
    <property type="entry name" value="RT_RNaseH"/>
    <property type="match status" value="1"/>
</dbReference>
<dbReference type="InterPro" id="IPR001969">
    <property type="entry name" value="Aspartic_peptidase_AS"/>
</dbReference>
<protein>
    <recommendedName>
        <fullName evidence="1">RNA-directed DNA polymerase</fullName>
        <ecNumber evidence="1">2.7.7.49</ecNumber>
    </recommendedName>
</protein>
<dbReference type="GO" id="GO:0003964">
    <property type="term" value="F:RNA-directed DNA polymerase activity"/>
    <property type="evidence" value="ECO:0007669"/>
    <property type="project" value="UniProtKB-KW"/>
</dbReference>
<dbReference type="GO" id="GO:0003676">
    <property type="term" value="F:nucleic acid binding"/>
    <property type="evidence" value="ECO:0007669"/>
    <property type="project" value="InterPro"/>
</dbReference>
<keyword evidence="3" id="KW-0548">Nucleotidyltransferase</keyword>
<feature type="compositionally biased region" description="Basic and acidic residues" evidence="8">
    <location>
        <begin position="200"/>
        <end position="210"/>
    </location>
</feature>
<dbReference type="Pfam" id="PF00078">
    <property type="entry name" value="RVT_1"/>
    <property type="match status" value="1"/>
</dbReference>
<dbReference type="InterPro" id="IPR050951">
    <property type="entry name" value="Retrovirus_Pol_polyprotein"/>
</dbReference>
<sequence length="1343" mass="155371">MGRQDEDEYVTYTMVITPASDGFPADTATIKIKKFAGGSPREWLRWSNQFRRLARKKQWIDEQKAHNMVALIDGDLATEVEVIAQDAVEHGKTFEQFFTDVGLLSVPHDYSEDLDNELWTMVKRRDETVFKFSQRLRENIRLFAELPQNAEEIPEVQQCRYFKRGMPRAWQEKLSAAGVVFDHLNELVLYFTRIEKDERQPITRDKKPNTKEYSNTQRKNQRRVHGQREGQKNRREEPEEKARSQRDKYHKHDTWCSFHKTASHNTSDCYTLKKKQSEENKKNEARSHKHRTPNPKYPRISRRVNLDNESESESDAAGEEQELKFIGLVEKDRTVSSAPLRIMVKLHRNQDAIEALLDSGASKSIVNGATLAGIVKLGRQNVTTSSTIFDTMRGAVPSNGTVVTQFFFPQLKPETIITHQFEVIKSSSDNMVIGRDVMNALGLVLNFKDRLVQWDDCLLRLNTGQEKAKRPKVDNEDLEFQDEMKETPTTGVQPETFLPHHLDPNMKTKCLALLVEYKRLYDGHLGRMRFPDYELPIQPDYKPVHAKAYPIARIQENKAKETIQRLISADVLEQIYDVKMASPAFFVSKPDGSLRLLNDYRGLNKYLRRSPYYVPRIREILMRLFNARCLSTFDANHGYYARRLARTSRPLTAFCLPFGKYQYKRLPMGISTAPDEYQACMDCIFGDLPFIVVYLDDLLVFSSTDEDHISHLRILFDRLQTYGVSLNGRKCHIWCKEVDYLGFTLSTDGIKPQEKKTQAIQKIAVPRNRKELRRFLGMINYYRDMIPNKTTVCKPLYRFTSAKVPFTWLPSDTKAFQDIKRAFAEAVLLAFPDFKNPFHVYADASGTQIGGLIMQGNKILACYSRSLTKHQINYTTMELELLSIVELLREYRTMLLGFPVVVHTDHKNLIYPNETSLRVKRWKLLLSEYHLTMTYIKGEKNIGADAFSRMRFANSKGPSINDEVYTLNTSSECVMHGPVIYQHQENDEMIASIKAACLDGTNNPDYQLQVLLGCTMVGYKHRVIVPDSLRDDLIDWYHTNLGHPASHRQHKTMQSTFYWPHMETTINKFVRKCIKCKRSKLHGGKQAYGLLPPRTNRTVNPFDIVHVDLIGPYDGGYYGITMIDQATRWLEVAVQPNKELLTTAESFDREWLCRYPRPRQVVHDQGLEFTGEEFQELLRSYGLKSKPITAKNPQANAICERVHLEILNVIRCHTGAEWKKVIHYAAFAVRASYHSILNASPGQLIFGQDMISRQLHEANWSYLSKRRFRAILADNTRENTKRLVHFYHPGDHIMIRRPKQFRAKTKEVADGPYPISIVHENGTVTIDKGATTQRLSIRRIFPC</sequence>
<gene>
    <name evidence="12" type="ORF">PM001_LOCUS4070</name>
</gene>
<evidence type="ECO:0000313" key="12">
    <source>
        <dbReference type="EMBL" id="CAK7910109.1"/>
    </source>
</evidence>
<dbReference type="InterPro" id="IPR001995">
    <property type="entry name" value="Peptidase_A2_cat"/>
</dbReference>
<feature type="region of interest" description="Disordered" evidence="8">
    <location>
        <begin position="274"/>
        <end position="319"/>
    </location>
</feature>
<dbReference type="PANTHER" id="PTHR37984:SF5">
    <property type="entry name" value="PROTEIN NYNRIN-LIKE"/>
    <property type="match status" value="1"/>
</dbReference>
<evidence type="ECO:0000256" key="6">
    <source>
        <dbReference type="ARBA" id="ARBA00022801"/>
    </source>
</evidence>
<dbReference type="PANTHER" id="PTHR37984">
    <property type="entry name" value="PROTEIN CBG26694"/>
    <property type="match status" value="1"/>
</dbReference>
<dbReference type="FunFam" id="3.30.70.270:FF:000020">
    <property type="entry name" value="Transposon Tf2-6 polyprotein-like Protein"/>
    <property type="match status" value="1"/>
</dbReference>
<keyword evidence="5" id="KW-0255">Endonuclease</keyword>
<dbReference type="GO" id="GO:0006508">
    <property type="term" value="P:proteolysis"/>
    <property type="evidence" value="ECO:0007669"/>
    <property type="project" value="InterPro"/>
</dbReference>
<dbReference type="InterPro" id="IPR036397">
    <property type="entry name" value="RNaseH_sf"/>
</dbReference>
<feature type="domain" description="Integrase catalytic" evidence="11">
    <location>
        <begin position="1097"/>
        <end position="1249"/>
    </location>
</feature>
<dbReference type="PROSITE" id="PS00141">
    <property type="entry name" value="ASP_PROTEASE"/>
    <property type="match status" value="1"/>
</dbReference>
<dbReference type="PROSITE" id="PS50878">
    <property type="entry name" value="RT_POL"/>
    <property type="match status" value="1"/>
</dbReference>
<dbReference type="InterPro" id="IPR041373">
    <property type="entry name" value="RT_RNaseH"/>
</dbReference>
<dbReference type="CDD" id="cd01647">
    <property type="entry name" value="RT_LTR"/>
    <property type="match status" value="1"/>
</dbReference>
<dbReference type="InterPro" id="IPR021109">
    <property type="entry name" value="Peptidase_aspartic_dom_sf"/>
</dbReference>
<evidence type="ECO:0000256" key="5">
    <source>
        <dbReference type="ARBA" id="ARBA00022759"/>
    </source>
</evidence>
<keyword evidence="2" id="KW-0808">Transferase</keyword>
<name>A0AAV1TA13_9STRA</name>
<dbReference type="PROSITE" id="PS50994">
    <property type="entry name" value="INTEGRASE"/>
    <property type="match status" value="1"/>
</dbReference>
<organism evidence="12 13">
    <name type="scientific">Peronospora matthiolae</name>
    <dbReference type="NCBI Taxonomy" id="2874970"/>
    <lineage>
        <taxon>Eukaryota</taxon>
        <taxon>Sar</taxon>
        <taxon>Stramenopiles</taxon>
        <taxon>Oomycota</taxon>
        <taxon>Peronosporomycetes</taxon>
        <taxon>Peronosporales</taxon>
        <taxon>Peronosporaceae</taxon>
        <taxon>Peronospora</taxon>
    </lineage>
</organism>
<feature type="region of interest" description="Disordered" evidence="8">
    <location>
        <begin position="200"/>
        <end position="251"/>
    </location>
</feature>
<dbReference type="InterPro" id="IPR043128">
    <property type="entry name" value="Rev_trsase/Diguanyl_cyclase"/>
</dbReference>
<evidence type="ECO:0000259" key="9">
    <source>
        <dbReference type="PROSITE" id="PS50175"/>
    </source>
</evidence>
<feature type="compositionally biased region" description="Acidic residues" evidence="8">
    <location>
        <begin position="308"/>
        <end position="319"/>
    </location>
</feature>
<evidence type="ECO:0000259" key="11">
    <source>
        <dbReference type="PROSITE" id="PS50994"/>
    </source>
</evidence>
<dbReference type="InterPro" id="IPR012337">
    <property type="entry name" value="RNaseH-like_sf"/>
</dbReference>
<dbReference type="Proteomes" id="UP001162060">
    <property type="component" value="Unassembled WGS sequence"/>
</dbReference>
<dbReference type="Gene3D" id="3.10.10.10">
    <property type="entry name" value="HIV Type 1 Reverse Transcriptase, subunit A, domain 1"/>
    <property type="match status" value="1"/>
</dbReference>
<dbReference type="GO" id="GO:0004190">
    <property type="term" value="F:aspartic-type endopeptidase activity"/>
    <property type="evidence" value="ECO:0007669"/>
    <property type="project" value="InterPro"/>
</dbReference>
<dbReference type="SUPFAM" id="SSF53098">
    <property type="entry name" value="Ribonuclease H-like"/>
    <property type="match status" value="1"/>
</dbReference>
<reference evidence="12" key="1">
    <citation type="submission" date="2024-01" db="EMBL/GenBank/DDBJ databases">
        <authorList>
            <person name="Webb A."/>
        </authorList>
    </citation>
    <scope>NUCLEOTIDE SEQUENCE</scope>
    <source>
        <strain evidence="12">Pm1</strain>
    </source>
</reference>
<feature type="domain" description="Reverse transcriptase" evidence="10">
    <location>
        <begin position="568"/>
        <end position="745"/>
    </location>
</feature>
<keyword evidence="7" id="KW-0695">RNA-directed DNA polymerase</keyword>
<dbReference type="Gene3D" id="1.10.340.70">
    <property type="match status" value="1"/>
</dbReference>
<accession>A0AAV1TA13</accession>
<dbReference type="SUPFAM" id="SSF56672">
    <property type="entry name" value="DNA/RNA polymerases"/>
    <property type="match status" value="1"/>
</dbReference>
<proteinExistence type="predicted"/>
<evidence type="ECO:0000256" key="8">
    <source>
        <dbReference type="SAM" id="MobiDB-lite"/>
    </source>
</evidence>
<dbReference type="GO" id="GO:0004519">
    <property type="term" value="F:endonuclease activity"/>
    <property type="evidence" value="ECO:0007669"/>
    <property type="project" value="UniProtKB-KW"/>
</dbReference>
<dbReference type="InterPro" id="IPR043502">
    <property type="entry name" value="DNA/RNA_pol_sf"/>
</dbReference>
<dbReference type="Gene3D" id="3.30.70.270">
    <property type="match status" value="2"/>
</dbReference>
<dbReference type="Pfam" id="PF17921">
    <property type="entry name" value="Integrase_H2C2"/>
    <property type="match status" value="1"/>
</dbReference>
<dbReference type="GO" id="GO:0015074">
    <property type="term" value="P:DNA integration"/>
    <property type="evidence" value="ECO:0007669"/>
    <property type="project" value="InterPro"/>
</dbReference>
<dbReference type="EMBL" id="CAKLBY020000035">
    <property type="protein sequence ID" value="CAK7910109.1"/>
    <property type="molecule type" value="Genomic_DNA"/>
</dbReference>
<dbReference type="Gene3D" id="2.40.70.10">
    <property type="entry name" value="Acid Proteases"/>
    <property type="match status" value="1"/>
</dbReference>
<feature type="compositionally biased region" description="Basic and acidic residues" evidence="8">
    <location>
        <begin position="275"/>
        <end position="286"/>
    </location>
</feature>